<accession>S3DB43</accession>
<protein>
    <submittedName>
        <fullName evidence="1">Uncharacterized protein</fullName>
    </submittedName>
</protein>
<evidence type="ECO:0000313" key="1">
    <source>
        <dbReference type="EMBL" id="EPE29191.1"/>
    </source>
</evidence>
<evidence type="ECO:0000313" key="2">
    <source>
        <dbReference type="Proteomes" id="UP000016922"/>
    </source>
</evidence>
<dbReference type="EMBL" id="KE145367">
    <property type="protein sequence ID" value="EPE29191.1"/>
    <property type="molecule type" value="Genomic_DNA"/>
</dbReference>
<dbReference type="KEGG" id="glz:GLAREA_00351"/>
<dbReference type="GeneID" id="19459409"/>
<organism evidence="1 2">
    <name type="scientific">Glarea lozoyensis (strain ATCC 20868 / MF5171)</name>
    <dbReference type="NCBI Taxonomy" id="1116229"/>
    <lineage>
        <taxon>Eukaryota</taxon>
        <taxon>Fungi</taxon>
        <taxon>Dikarya</taxon>
        <taxon>Ascomycota</taxon>
        <taxon>Pezizomycotina</taxon>
        <taxon>Leotiomycetes</taxon>
        <taxon>Helotiales</taxon>
        <taxon>Helotiaceae</taxon>
        <taxon>Glarea</taxon>
    </lineage>
</organism>
<reference evidence="1 2" key="1">
    <citation type="journal article" date="2013" name="BMC Genomics">
        <title>Genomics-driven discovery of the pneumocandin biosynthetic gene cluster in the fungus Glarea lozoyensis.</title>
        <authorList>
            <person name="Chen L."/>
            <person name="Yue Q."/>
            <person name="Zhang X."/>
            <person name="Xiang M."/>
            <person name="Wang C."/>
            <person name="Li S."/>
            <person name="Che Y."/>
            <person name="Ortiz-Lopez F.J."/>
            <person name="Bills G.F."/>
            <person name="Liu X."/>
            <person name="An Z."/>
        </authorList>
    </citation>
    <scope>NUCLEOTIDE SEQUENCE [LARGE SCALE GENOMIC DNA]</scope>
    <source>
        <strain evidence="2">ATCC 20868 / MF5171</strain>
    </source>
</reference>
<name>S3DB43_GLAL2</name>
<dbReference type="Proteomes" id="UP000016922">
    <property type="component" value="Unassembled WGS sequence"/>
</dbReference>
<dbReference type="HOGENOM" id="CLU_2740236_0_0_1"/>
<gene>
    <name evidence="1" type="ORF">GLAREA_00351</name>
</gene>
<proteinExistence type="predicted"/>
<dbReference type="RefSeq" id="XP_008083300.1">
    <property type="nucleotide sequence ID" value="XM_008085109.1"/>
</dbReference>
<dbReference type="AlphaFoldDB" id="S3DB43"/>
<sequence length="71" mass="7910">MHRLVLVDEEGKAQQSAGLNELENHKRTHTGIVCLLTPANSTKTKGLDCFPAHYLLPQPYWKGHEAAESEV</sequence>
<keyword evidence="2" id="KW-1185">Reference proteome</keyword>